<dbReference type="PANTHER" id="PTHR40094:SF1">
    <property type="entry name" value="UBIQUITIN DOMAIN-CONTAINING PROTEIN"/>
    <property type="match status" value="1"/>
</dbReference>
<dbReference type="Gene3D" id="2.60.40.1930">
    <property type="match status" value="1"/>
</dbReference>
<gene>
    <name evidence="3" type="ORF">EG242_13335</name>
</gene>
<evidence type="ECO:0000256" key="1">
    <source>
        <dbReference type="ARBA" id="ARBA00010556"/>
    </source>
</evidence>
<dbReference type="InterPro" id="IPR041246">
    <property type="entry name" value="Bact_MG10"/>
</dbReference>
<dbReference type="NCBIfam" id="TIGR04057">
    <property type="entry name" value="SusC_RagA_signa"/>
    <property type="match status" value="1"/>
</dbReference>
<dbReference type="Gene3D" id="2.170.130.10">
    <property type="entry name" value="TonB-dependent receptor, plug domain"/>
    <property type="match status" value="1"/>
</dbReference>
<evidence type="ECO:0000259" key="2">
    <source>
        <dbReference type="SMART" id="SM01360"/>
    </source>
</evidence>
<evidence type="ECO:0000313" key="4">
    <source>
        <dbReference type="Proteomes" id="UP000268372"/>
    </source>
</evidence>
<dbReference type="OrthoDB" id="9767116at2"/>
<keyword evidence="4" id="KW-1185">Reference proteome</keyword>
<dbReference type="Gene3D" id="1.50.10.20">
    <property type="match status" value="1"/>
</dbReference>
<dbReference type="InterPro" id="IPR051802">
    <property type="entry name" value="YfhM-like"/>
</dbReference>
<dbReference type="SUPFAM" id="SSF56935">
    <property type="entry name" value="Porins"/>
    <property type="match status" value="1"/>
</dbReference>
<dbReference type="Pfam" id="PF01835">
    <property type="entry name" value="MG2"/>
    <property type="match status" value="1"/>
</dbReference>
<dbReference type="GO" id="GO:0004866">
    <property type="term" value="F:endopeptidase inhibitor activity"/>
    <property type="evidence" value="ECO:0007669"/>
    <property type="project" value="InterPro"/>
</dbReference>
<dbReference type="SUPFAM" id="SSF48239">
    <property type="entry name" value="Terpenoid cyclases/Protein prenyltransferases"/>
    <property type="match status" value="1"/>
</dbReference>
<dbReference type="InterPro" id="IPR037066">
    <property type="entry name" value="Plug_dom_sf"/>
</dbReference>
<dbReference type="InterPro" id="IPR012910">
    <property type="entry name" value="Plug_dom"/>
</dbReference>
<dbReference type="EMBL" id="RQTJ01000041">
    <property type="protein sequence ID" value="RRA90799.1"/>
    <property type="molecule type" value="Genomic_DNA"/>
</dbReference>
<protein>
    <recommendedName>
        <fullName evidence="2">Alpha-2-macroglobulin domain-containing protein</fullName>
    </recommendedName>
</protein>
<dbReference type="Pfam" id="PF07715">
    <property type="entry name" value="Plug"/>
    <property type="match status" value="1"/>
</dbReference>
<reference evidence="3 4" key="1">
    <citation type="submission" date="2018-11" db="EMBL/GenBank/DDBJ databases">
        <title>Flavobacterium sp. nov., YIM 102796 draft genome.</title>
        <authorList>
            <person name="Li G."/>
            <person name="Jiang Y."/>
        </authorList>
    </citation>
    <scope>NUCLEOTIDE SEQUENCE [LARGE SCALE GENOMIC DNA]</scope>
    <source>
        <strain evidence="3 4">YIM 102796</strain>
    </source>
</reference>
<dbReference type="InterPro" id="IPR002890">
    <property type="entry name" value="MG2"/>
</dbReference>
<dbReference type="PANTHER" id="PTHR40094">
    <property type="entry name" value="ALPHA-2-MACROGLOBULIN HOMOLOG"/>
    <property type="match status" value="1"/>
</dbReference>
<proteinExistence type="inferred from homology"/>
<evidence type="ECO:0000313" key="3">
    <source>
        <dbReference type="EMBL" id="RRA90799.1"/>
    </source>
</evidence>
<dbReference type="RefSeq" id="WP_124900359.1">
    <property type="nucleotide sequence ID" value="NZ_RQTJ01000041.1"/>
</dbReference>
<comment type="similarity">
    <text evidence="1">Belongs to the protease inhibitor I39 (alpha-2-macroglobulin) family. Bacterial alpha-2-macroglobulin subfamily.</text>
</comment>
<dbReference type="Proteomes" id="UP000268372">
    <property type="component" value="Unassembled WGS sequence"/>
</dbReference>
<dbReference type="InterPro" id="IPR023997">
    <property type="entry name" value="TonB-dep_OMP_SusC/RagA_CS"/>
</dbReference>
<dbReference type="Pfam" id="PF17973">
    <property type="entry name" value="bMG10"/>
    <property type="match status" value="1"/>
</dbReference>
<dbReference type="InterPro" id="IPR001599">
    <property type="entry name" value="Macroglobln_a2"/>
</dbReference>
<sequence>MKHFYLLLLFVFGTTIYAQDFSKEWQKVYELEKAGSYKSAYKEVQDIYNKANRKKNSQQKAKAVVYNLKFKNELEEISTQNVLNDLTKEINSNKVIYKEIYRWYYIKTVYNEMMSSGAYYYSKSTKNTTEIIPDNIEKWSGEHYKQVLTEQADLLFKNEKLLKGTKVSEIKDLIDYDFIENNLEQTVFELFAHNFIQNYIVSTYVKPLEIVRLQDFSNEFKKSKIIIEPNEYSVDFYNQKIIELFQQLERFYTDNNDDLNLDKIKFYRYSMYSQDQDLKVIDDLGKNLKTEFYKNRYKIERAKFFINNANKKENKDYYEKALQLTAEIKTQRSQNDVLESAATLENMLNDQVFDVSLLTEVYEKEPVKYLVNYKNIQKLHFAYYDIKNYPSVVNDSIYKVIISNNKPVAEFRADLPQTEKYFSSSTEVLGKNLPLGTYLMVVYKNTDDLTDAYKVKYNTFNVSNVMVFSKSISNNNTYASEKGNDEVMFYFVHPKTGKPYKNSSVAINNLRFTTNENGAIVFKKEKDTPNRYDVQVFLENETYKKTVYEDWNKQSISSYGGKEYVEVLFYTDRSIYRPGQEVSFKGILYQTKESGNEIVKNKSVQLILNDDNRDEIEKRTVTTNEMGSFSGTFKLPKNIITGDFTVDVEELDDYTDTDEEAFWDKSSLNGESFYFKVEEYKRPTFTVEVDDIKKNAYFNDEVELIGRAKSLAGGSIANAQVIVKLQADNYTYKDFFVKNDTLTTDESGEFKYKFKIPSISKNDTIQKEHKKIPIDYHFEVTDNSGEVRNNRGNFFVSNYATRISVYGQDQLSTNEKLNLNVNSFTHNGDEVSVNGTIKIFKTLPPKRFFMQRSWQHPEVQSIDEDTYRRLFPYETYQKNDEAHSDEELVYEAKYTTEKDKKFVHDITNWQTGSYKVVFEIVDEKSKLFLKDSTEIKIQNVKEDLATNESFKINTHKSSSEKELVLQVRSAYENVSLYLEVFNTNATLSTKLVTVSKGSQLVKIPLADSKENTNIKYQWYFAKEHLTFNGNGNYYIPEKKNNKEEWLTEWEVWNNKLIPGNAYQWKLNFKSKDAKKPMQGEFLASMYDASLDVLHSRDWDTNQNFFSKSKDIYFGRINSQRSVLNNNYSIATNFYHNQSFYFNEFNYFGYDFSKNKWFNKSYQDHLPKDYFNQKAAYYQIEVRDAVSHKTIANAYVYNIISADGSVTNAEGFGSVWSEKKQPVAVTALGYKQERLQLKNKFTVVYLQPNTDEIDQKAVQRFADETYELQRLSRIYNHLKEDNSYSEKKKNDLIEKILKSLPGVFANNEFDDVMHFEDEEGTLDEVVIDTYRTISKSQNATAVTTVTSKTIEGQPGAATNVVLRGLGSITGDVQPLYVIDGVPISASRFKALNPDEVGDVTVLKDAGATAIYGNRGANGVIVITTKKAQQAAEHLEIPLRKNLKETAFFFPHLKIQKDGSVEIDFTAPEALTKWKFRGLAHNKTTDFIYVESLSKTQKDVMIQPNMPRFVRETDVVVLKARVSNTTNTPLQATAVLRLFNTVTGEDLTEQIIKTDKLVPTTINGLSANTVSWSVEIPKEIEGLQYRISVKAGNFTDGEESVIPVLSNRTLITETAPIWQLGKQHKDYSLHNLITNNSQTLKNHQFVVEISHNATWLTMQSLPYLYDFQHTCNEQIFAKYFADVLAMHVLEKNPSIKDLITEWKNNPKSKLEENEELKQLMLQETPWMKDLVSNEEKKAQLASYFDLDRLEKEADEIVKTLGERQNVSGGFGWFSSGSENDYITQHILITAAQLDKLGVSHFNVTDVKNIVNKANRFIDVKMLDQLKTSNKTFSNHSAINYAFVKSYYSKDFAIPTDVSKQLDQNFIDLKKNWVELSLQNKAKLAIILNRKGDIAWAKQILNQLNESAVIDETYGMYWKENSNQYYYYHNAAEVQALIIEAFKEIENNETTLQKLNAWLLSQKLNKDWGTTKATTSAIYALLLANSTEISKLDKAVVSLGNQTIKTNETADNQSDDLLGYQTYQWKADEITNDFGKVSIKNKSEKPVFGGIYWQYFEDFSAVKNAAKGILNIERKFYIETSSKKLQEISSETKLKLGQKVIIRLEITAEKDMEFIHIKDMRAATFEPVDVLSGYKYQNNLRYYLSTRDAATNFFIDYLSKGSYVIDYEVRLNNEGSFTSGISTIQSMYAPEHSAHTSGKIIKVD</sequence>
<comment type="caution">
    <text evidence="3">The sequence shown here is derived from an EMBL/GenBank/DDBJ whole genome shotgun (WGS) entry which is preliminary data.</text>
</comment>
<accession>A0A3P1ANX9</accession>
<organism evidence="3 4">
    <name type="scientific">Paenimyroides viscosum</name>
    <dbReference type="NCBI Taxonomy" id="2488729"/>
    <lineage>
        <taxon>Bacteria</taxon>
        <taxon>Pseudomonadati</taxon>
        <taxon>Bacteroidota</taxon>
        <taxon>Flavobacteriia</taxon>
        <taxon>Flavobacteriales</taxon>
        <taxon>Flavobacteriaceae</taxon>
        <taxon>Paenimyroides</taxon>
    </lineage>
</organism>
<dbReference type="Pfam" id="PF00207">
    <property type="entry name" value="A2M"/>
    <property type="match status" value="1"/>
</dbReference>
<dbReference type="InterPro" id="IPR008930">
    <property type="entry name" value="Terpenoid_cyclase/PrenylTrfase"/>
</dbReference>
<dbReference type="SMART" id="SM01360">
    <property type="entry name" value="A2M"/>
    <property type="match status" value="1"/>
</dbReference>
<name>A0A3P1ANX9_9FLAO</name>
<feature type="domain" description="Alpha-2-macroglobulin" evidence="2">
    <location>
        <begin position="1444"/>
        <end position="1534"/>
    </location>
</feature>